<evidence type="ECO:0000313" key="1">
    <source>
        <dbReference type="EMBL" id="MEC5387226.1"/>
    </source>
</evidence>
<gene>
    <name evidence="1" type="ORF">VVD49_15965</name>
</gene>
<keyword evidence="2" id="KW-1185">Reference proteome</keyword>
<dbReference type="InterPro" id="IPR017467">
    <property type="entry name" value="CHP03016_PEP-CTERM"/>
</dbReference>
<evidence type="ECO:0000313" key="2">
    <source>
        <dbReference type="Proteomes" id="UP001331561"/>
    </source>
</evidence>
<proteinExistence type="predicted"/>
<protein>
    <submittedName>
        <fullName evidence="1">TIGR03016 family PEP-CTERM system-associated outer membrane protein</fullName>
    </submittedName>
</protein>
<dbReference type="EMBL" id="JAYXHS010000003">
    <property type="protein sequence ID" value="MEC5387226.1"/>
    <property type="molecule type" value="Genomic_DNA"/>
</dbReference>
<dbReference type="NCBIfam" id="TIGR03016">
    <property type="entry name" value="pepcterm_hypo_1"/>
    <property type="match status" value="1"/>
</dbReference>
<sequence>MFVTSLANAQSLNGDIGRDTLRARNSKNADDGRYRGEIGLRGSETYSDNIARQATQTRSDWVTEVSPYISYYGQGARSRSNVNARLQNWLHSDSQTSNSTNLQLNATAGLEAYEDHFFIDAALSNDRQRISQFSAADSSYGGNSNSTQLTRFSVSPYLLWHVGSLADASLRYHYEKVHSDASFASGHNESAAFDIHNKVSNDRLGWAFNLSHYAVDSESSVASTTNSYSGSLFYAFVPGLVGSLSGGQEFEDFQTGQRQHSWNWGAGLRWQPDERTTIAANTSRQFYGRGFNYLLAERFERSALRWTYSRDLSTASSQSRAIQANTVSNSSASRYAAEYQTESAALQSSISDPAERDRVVRERLAARGISIFDVTQLDYLSGQSSINTIMRLAWVLEGVRNTLTLAGYKSKREAVTQQQIVQVQDDLTTHQSVKERGWDAVWGHNLTSLTSMNVRYAFANVSGVATTGQLDSSRTNSIGLNLNTSFAPYTTGGMTVNHIKSTGTAEYRENAVAVYLNHRF</sequence>
<comment type="caution">
    <text evidence="1">The sequence shown here is derived from an EMBL/GenBank/DDBJ whole genome shotgun (WGS) entry which is preliminary data.</text>
</comment>
<reference evidence="1 2" key="1">
    <citation type="submission" date="2024-01" db="EMBL/GenBank/DDBJ databases">
        <title>Uliginosibacterium soil sp. nov.</title>
        <authorList>
            <person name="Lv Y."/>
        </authorList>
    </citation>
    <scope>NUCLEOTIDE SEQUENCE [LARGE SCALE GENOMIC DNA]</scope>
    <source>
        <strain evidence="1 2">H3</strain>
    </source>
</reference>
<name>A0ABU6K6A6_9RHOO</name>
<dbReference type="RefSeq" id="WP_327600203.1">
    <property type="nucleotide sequence ID" value="NZ_JAYXHS010000003.1"/>
</dbReference>
<accession>A0ABU6K6A6</accession>
<organism evidence="1 2">
    <name type="scientific">Uliginosibacterium silvisoli</name>
    <dbReference type="NCBI Taxonomy" id="3114758"/>
    <lineage>
        <taxon>Bacteria</taxon>
        <taxon>Pseudomonadati</taxon>
        <taxon>Pseudomonadota</taxon>
        <taxon>Betaproteobacteria</taxon>
        <taxon>Rhodocyclales</taxon>
        <taxon>Zoogloeaceae</taxon>
        <taxon>Uliginosibacterium</taxon>
    </lineage>
</organism>
<dbReference type="Proteomes" id="UP001331561">
    <property type="component" value="Unassembled WGS sequence"/>
</dbReference>